<reference evidence="2 3" key="1">
    <citation type="journal article" date="2019" name="Int. J. Syst. Evol. Microbiol.">
        <title>The Global Catalogue of Microorganisms (GCM) 10K type strain sequencing project: providing services to taxonomists for standard genome sequencing and annotation.</title>
        <authorList>
            <consortium name="The Broad Institute Genomics Platform"/>
            <consortium name="The Broad Institute Genome Sequencing Center for Infectious Disease"/>
            <person name="Wu L."/>
            <person name="Ma J."/>
        </authorList>
    </citation>
    <scope>NUCLEOTIDE SEQUENCE [LARGE SCALE GENOMIC DNA]</scope>
    <source>
        <strain evidence="2 3">JCM 15896</strain>
    </source>
</reference>
<comment type="caution">
    <text evidence="2">The sequence shown here is derived from an EMBL/GenBank/DDBJ whole genome shotgun (WGS) entry which is preliminary data.</text>
</comment>
<sequence length="82" mass="9198">MFKVKALFIAGIALLLEGYFQIVRDVMPVDFFNQTSGEDVYYKVVIAQDGFNGDIVFYTLGVLLLVLAVLLLRKSKRGAHDI</sequence>
<dbReference type="RefSeq" id="WP_343861406.1">
    <property type="nucleotide sequence ID" value="NZ_BAAAFD010000009.1"/>
</dbReference>
<dbReference type="EMBL" id="BAAAFD010000009">
    <property type="protein sequence ID" value="GAA0858832.1"/>
    <property type="molecule type" value="Genomic_DNA"/>
</dbReference>
<proteinExistence type="predicted"/>
<keyword evidence="1" id="KW-0472">Membrane</keyword>
<evidence type="ECO:0000313" key="3">
    <source>
        <dbReference type="Proteomes" id="UP001500359"/>
    </source>
</evidence>
<feature type="transmembrane region" description="Helical" evidence="1">
    <location>
        <begin position="55"/>
        <end position="72"/>
    </location>
</feature>
<protein>
    <submittedName>
        <fullName evidence="2">Uncharacterized protein</fullName>
    </submittedName>
</protein>
<accession>A0ABN1LQE2</accession>
<evidence type="ECO:0000256" key="1">
    <source>
        <dbReference type="SAM" id="Phobius"/>
    </source>
</evidence>
<dbReference type="Proteomes" id="UP001500359">
    <property type="component" value="Unassembled WGS sequence"/>
</dbReference>
<keyword evidence="1" id="KW-1133">Transmembrane helix</keyword>
<keyword evidence="1" id="KW-0812">Transmembrane</keyword>
<name>A0ABN1LQE2_9ALTE</name>
<organism evidence="2 3">
    <name type="scientific">Aliiglaciecola litoralis</name>
    <dbReference type="NCBI Taxonomy" id="582857"/>
    <lineage>
        <taxon>Bacteria</taxon>
        <taxon>Pseudomonadati</taxon>
        <taxon>Pseudomonadota</taxon>
        <taxon>Gammaproteobacteria</taxon>
        <taxon>Alteromonadales</taxon>
        <taxon>Alteromonadaceae</taxon>
        <taxon>Aliiglaciecola</taxon>
    </lineage>
</organism>
<keyword evidence="3" id="KW-1185">Reference proteome</keyword>
<evidence type="ECO:0000313" key="2">
    <source>
        <dbReference type="EMBL" id="GAA0858832.1"/>
    </source>
</evidence>
<gene>
    <name evidence="2" type="ORF">GCM10009114_30000</name>
</gene>